<dbReference type="Pfam" id="PF02390">
    <property type="entry name" value="Methyltransf_4"/>
    <property type="match status" value="1"/>
</dbReference>
<keyword evidence="6" id="KW-0819">tRNA processing</keyword>
<evidence type="ECO:0000256" key="2">
    <source>
        <dbReference type="ARBA" id="ARBA00011977"/>
    </source>
</evidence>
<dbReference type="AlphaFoldDB" id="A0A1W1BE48"/>
<dbReference type="InterPro" id="IPR055361">
    <property type="entry name" value="tRNA_methyltr_TrmB_bact"/>
</dbReference>
<dbReference type="InterPro" id="IPR003358">
    <property type="entry name" value="tRNA_(Gua-N-7)_MeTrfase_Trmb"/>
</dbReference>
<evidence type="ECO:0000256" key="3">
    <source>
        <dbReference type="ARBA" id="ARBA00022603"/>
    </source>
</evidence>
<dbReference type="GO" id="GO:0008176">
    <property type="term" value="F:tRNA (guanine(46)-N7)-methyltransferase activity"/>
    <property type="evidence" value="ECO:0007669"/>
    <property type="project" value="UniProtKB-EC"/>
</dbReference>
<keyword evidence="4 7" id="KW-0808">Transferase</keyword>
<keyword evidence="3 7" id="KW-0489">Methyltransferase</keyword>
<dbReference type="NCBIfam" id="NF010719">
    <property type="entry name" value="PRK14121.1"/>
    <property type="match status" value="1"/>
</dbReference>
<dbReference type="NCBIfam" id="TIGR00091">
    <property type="entry name" value="tRNA (guanosine(46)-N7)-methyltransferase TrmB"/>
    <property type="match status" value="1"/>
</dbReference>
<keyword evidence="5" id="KW-0949">S-adenosyl-L-methionine</keyword>
<evidence type="ECO:0000256" key="6">
    <source>
        <dbReference type="ARBA" id="ARBA00022694"/>
    </source>
</evidence>
<dbReference type="InterPro" id="IPR029063">
    <property type="entry name" value="SAM-dependent_MTases_sf"/>
</dbReference>
<dbReference type="Gene3D" id="3.40.50.150">
    <property type="entry name" value="Vaccinia Virus protein VP39"/>
    <property type="match status" value="1"/>
</dbReference>
<organism evidence="7">
    <name type="scientific">hydrothermal vent metagenome</name>
    <dbReference type="NCBI Taxonomy" id="652676"/>
    <lineage>
        <taxon>unclassified sequences</taxon>
        <taxon>metagenomes</taxon>
        <taxon>ecological metagenomes</taxon>
    </lineage>
</organism>
<evidence type="ECO:0000313" key="7">
    <source>
        <dbReference type="EMBL" id="SFV51814.1"/>
    </source>
</evidence>
<name>A0A1W1BE48_9ZZZZ</name>
<evidence type="ECO:0000256" key="1">
    <source>
        <dbReference type="ARBA" id="ARBA00000142"/>
    </source>
</evidence>
<dbReference type="HAMAP" id="MF_01057">
    <property type="entry name" value="tRNA_methyltr_TrmB"/>
    <property type="match status" value="1"/>
</dbReference>
<dbReference type="SUPFAM" id="SSF53335">
    <property type="entry name" value="S-adenosyl-L-methionine-dependent methyltransferases"/>
    <property type="match status" value="1"/>
</dbReference>
<gene>
    <name evidence="7" type="ORF">MNB_SM-7-627</name>
</gene>
<dbReference type="PANTHER" id="PTHR23417:SF14">
    <property type="entry name" value="PENTACOTRIPEPTIDE-REPEAT REGION OF PRORP DOMAIN-CONTAINING PROTEIN"/>
    <property type="match status" value="1"/>
</dbReference>
<evidence type="ECO:0000256" key="5">
    <source>
        <dbReference type="ARBA" id="ARBA00022691"/>
    </source>
</evidence>
<proteinExistence type="inferred from homology"/>
<sequence length="392" mass="45816">MPHLVVKEFKSISLPQEVDGLKFEFLAKNLQFDNEKLIAVSSCDGYRFFLVVKEDHKKVLLKSDKTTRPASIFLLHKALTTYANLASLEVLHSNVPQNRNNPHLKETPALKEIEFFANEFPIDKEVHIEVGFGSGRHLLYQAQNNPDKLFIGLEIHRPSIQQLLKQINIKGLKNLLVIDYDARLFMEQVPSNIVGKIYVHFPVPWDKKPHRRVISKTFIAEAMRVLKVGGRLELRTDSENYYAYSYETFMSFTRMELLVKKNKEIAISSKYEDRWKRMQKNIYDLIMINDEESEPLKIEGSFDFEKFDLTKEQIKSLHGKKFIEDGYFVHFERTYETTLGGYLFKLSFGSFDRPEHLYILSVNDTLSYYPRQPLRSKANLLAHKRIKEVLDG</sequence>
<comment type="catalytic activity">
    <reaction evidence="1">
        <text>guanosine(46) in tRNA + S-adenosyl-L-methionine = N(7)-methylguanosine(46) in tRNA + S-adenosyl-L-homocysteine</text>
        <dbReference type="Rhea" id="RHEA:42708"/>
        <dbReference type="Rhea" id="RHEA-COMP:10188"/>
        <dbReference type="Rhea" id="RHEA-COMP:10189"/>
        <dbReference type="ChEBI" id="CHEBI:57856"/>
        <dbReference type="ChEBI" id="CHEBI:59789"/>
        <dbReference type="ChEBI" id="CHEBI:74269"/>
        <dbReference type="ChEBI" id="CHEBI:74480"/>
        <dbReference type="EC" id="2.1.1.33"/>
    </reaction>
</comment>
<dbReference type="EC" id="2.1.1.33" evidence="2"/>
<protein>
    <recommendedName>
        <fullName evidence="2">tRNA (guanine(46)-N(7))-methyltransferase</fullName>
        <ecNumber evidence="2">2.1.1.33</ecNumber>
    </recommendedName>
</protein>
<reference evidence="7" key="1">
    <citation type="submission" date="2016-10" db="EMBL/GenBank/DDBJ databases">
        <authorList>
            <person name="de Groot N.N."/>
        </authorList>
    </citation>
    <scope>NUCLEOTIDE SEQUENCE</scope>
</reference>
<evidence type="ECO:0000256" key="4">
    <source>
        <dbReference type="ARBA" id="ARBA00022679"/>
    </source>
</evidence>
<accession>A0A1W1BE48</accession>
<dbReference type="PROSITE" id="PS51625">
    <property type="entry name" value="SAM_MT_TRMB"/>
    <property type="match status" value="1"/>
</dbReference>
<dbReference type="CDD" id="cd02440">
    <property type="entry name" value="AdoMet_MTases"/>
    <property type="match status" value="1"/>
</dbReference>
<dbReference type="EMBL" id="FPHB01000019">
    <property type="protein sequence ID" value="SFV51814.1"/>
    <property type="molecule type" value="Genomic_DNA"/>
</dbReference>
<dbReference type="PANTHER" id="PTHR23417">
    <property type="entry name" value="3-DEOXY-D-MANNO-OCTULOSONIC-ACID TRANSFERASE/TRNA GUANINE-N 7 - -METHYLTRANSFERASE"/>
    <property type="match status" value="1"/>
</dbReference>
<dbReference type="GO" id="GO:0043527">
    <property type="term" value="C:tRNA methyltransferase complex"/>
    <property type="evidence" value="ECO:0007669"/>
    <property type="project" value="TreeGrafter"/>
</dbReference>